<evidence type="ECO:0000313" key="10">
    <source>
        <dbReference type="Proteomes" id="UP001056455"/>
    </source>
</evidence>
<comment type="similarity">
    <text evidence="2">Belongs to the ABC-4 integral membrane protein family. LolC/E subfamily.</text>
</comment>
<keyword evidence="4 7" id="KW-0812">Transmembrane</keyword>
<keyword evidence="5 7" id="KW-1133">Transmembrane helix</keyword>
<dbReference type="Proteomes" id="UP001056455">
    <property type="component" value="Chromosome"/>
</dbReference>
<evidence type="ECO:0000256" key="3">
    <source>
        <dbReference type="ARBA" id="ARBA00022475"/>
    </source>
</evidence>
<dbReference type="InterPro" id="IPR003838">
    <property type="entry name" value="ABC3_permease_C"/>
</dbReference>
<dbReference type="InterPro" id="IPR051447">
    <property type="entry name" value="Lipoprotein-release_system"/>
</dbReference>
<keyword evidence="10" id="KW-1185">Reference proteome</keyword>
<feature type="transmembrane region" description="Helical" evidence="7">
    <location>
        <begin position="479"/>
        <end position="497"/>
    </location>
</feature>
<feature type="transmembrane region" description="Helical" evidence="7">
    <location>
        <begin position="877"/>
        <end position="903"/>
    </location>
</feature>
<evidence type="ECO:0000256" key="1">
    <source>
        <dbReference type="ARBA" id="ARBA00004651"/>
    </source>
</evidence>
<name>A0ABY4YPL4_9MICO</name>
<keyword evidence="3" id="KW-1003">Cell membrane</keyword>
<evidence type="ECO:0000313" key="9">
    <source>
        <dbReference type="EMBL" id="USQ78644.1"/>
    </source>
</evidence>
<feature type="transmembrane region" description="Helical" evidence="7">
    <location>
        <begin position="550"/>
        <end position="575"/>
    </location>
</feature>
<reference evidence="9" key="1">
    <citation type="submission" date="2022-06" db="EMBL/GenBank/DDBJ databases">
        <title>Ornithinimicrobium HY1793.</title>
        <authorList>
            <person name="Huang Y."/>
        </authorList>
    </citation>
    <scope>NUCLEOTIDE SEQUENCE</scope>
    <source>
        <strain evidence="9">HY1793</strain>
    </source>
</reference>
<feature type="transmembrane region" description="Helical" evidence="7">
    <location>
        <begin position="822"/>
        <end position="844"/>
    </location>
</feature>
<dbReference type="PANTHER" id="PTHR30489:SF0">
    <property type="entry name" value="LIPOPROTEIN-RELEASING SYSTEM TRANSMEMBRANE PROTEIN LOLE"/>
    <property type="match status" value="1"/>
</dbReference>
<feature type="transmembrane region" description="Helical" evidence="7">
    <location>
        <begin position="402"/>
        <end position="427"/>
    </location>
</feature>
<feature type="transmembrane region" description="Helical" evidence="7">
    <location>
        <begin position="596"/>
        <end position="618"/>
    </location>
</feature>
<organism evidence="9 10">
    <name type="scientific">Ornithinimicrobium faecis</name>
    <dbReference type="NCBI Taxonomy" id="2934158"/>
    <lineage>
        <taxon>Bacteria</taxon>
        <taxon>Bacillati</taxon>
        <taxon>Actinomycetota</taxon>
        <taxon>Actinomycetes</taxon>
        <taxon>Micrococcales</taxon>
        <taxon>Ornithinimicrobiaceae</taxon>
        <taxon>Ornithinimicrobium</taxon>
    </lineage>
</organism>
<feature type="domain" description="ABC3 transporter permease C-terminal" evidence="8">
    <location>
        <begin position="828"/>
        <end position="948"/>
    </location>
</feature>
<sequence length="961" mass="99323">MGRQRGQPEVRLPGRVRALGLLLGRQFRRDPWVSVLLALVILVVSLLATAWPRMVLDMNTRQVPYVLSDLSELRRDVAATASVWVVPPLADESRVPGSGAEGWSLLADNLEELRAEQPEPLRSVLQPGGVYAELLRPLPTAPAPVGAAFEGLQLTLRVDPELPEQVDLVRGEWPEAMVNRDSLGGRSLLGVPASEELPSGDFELIQVALLDEAAQQLNWQVGDTWGAVLLTGTYQPRDPEDPRWGHAGNSASLGTISSQGSKIATAAGYLAPDSTAAVDTVPAELRVRAFLPLDATELRGDQVDEVLRQLQQLGSAQSVLLAEGEVGPVNQGVVVTLDTEALATLQGLLEQQQTTASVLAVLAAGPVGVTLAVLLLGARLIQARRASSVGLAVARGASSRQVHTVLGVEGMLIGVPASLVGYLAAGLMLPAQGVAVRDVAVVAVAGLTPATALLVTAGRGTVREVRRDLRSRTGSRWRAVVEVGLFALTGLAVWRLMTRGLVGVETEPEADGGEVGAATEALGGSSAGGSGGSVVQEAAGVDLLMAATPLLVALAACVITMRLYPLLVRMLLALVRRGRGIAGFLGVAGALRNPAAGVLPALSVILGVAVAVSSAILASTVIAGASAAVWETAGAQVRVSGPTMGLDERRALREVDGVAEVATAREIDRQTALSDGISADGVRVVVIDEEMQEVSADAGPLPALPPELFEVRQPAPVLTIGSLTEAEGTAHLRSFGSVEVVGHRATLPGVRTRGSTVVMSISNWESVRSNVSSGNAALVSLTGDVPADEVTDALASSVPTALVETPQLQEEEFRAAPVTSGLLAAFLLMVVVGSVLAALAILLAHHLDSRARARMLSVLRTLGMAPRQGRGLTAWELGPLVGTAMVVGAVTGALVSWVLVRAVDLTGLTGGAAQPELAVDGTLLALVLGAVAVTMVATITVSAILAARSDLAQQLRIGDEG</sequence>
<protein>
    <submittedName>
        <fullName evidence="9">ABC transporter permease</fullName>
    </submittedName>
</protein>
<feature type="transmembrane region" description="Helical" evidence="7">
    <location>
        <begin position="32"/>
        <end position="51"/>
    </location>
</feature>
<evidence type="ECO:0000256" key="7">
    <source>
        <dbReference type="SAM" id="Phobius"/>
    </source>
</evidence>
<feature type="transmembrane region" description="Helical" evidence="7">
    <location>
        <begin position="358"/>
        <end position="381"/>
    </location>
</feature>
<comment type="subcellular location">
    <subcellularLocation>
        <location evidence="1">Cell membrane</location>
        <topology evidence="1">Multi-pass membrane protein</topology>
    </subcellularLocation>
</comment>
<feature type="transmembrane region" description="Helical" evidence="7">
    <location>
        <begin position="923"/>
        <end position="947"/>
    </location>
</feature>
<dbReference type="PANTHER" id="PTHR30489">
    <property type="entry name" value="LIPOPROTEIN-RELEASING SYSTEM TRANSMEMBRANE PROTEIN LOLE"/>
    <property type="match status" value="1"/>
</dbReference>
<dbReference type="RefSeq" id="WP_252591441.1">
    <property type="nucleotide sequence ID" value="NZ_CP099489.1"/>
</dbReference>
<dbReference type="Pfam" id="PF02687">
    <property type="entry name" value="FtsX"/>
    <property type="match status" value="1"/>
</dbReference>
<evidence type="ECO:0000256" key="5">
    <source>
        <dbReference type="ARBA" id="ARBA00022989"/>
    </source>
</evidence>
<feature type="transmembrane region" description="Helical" evidence="7">
    <location>
        <begin position="439"/>
        <end position="458"/>
    </location>
</feature>
<evidence type="ECO:0000256" key="2">
    <source>
        <dbReference type="ARBA" id="ARBA00005236"/>
    </source>
</evidence>
<proteinExistence type="inferred from homology"/>
<gene>
    <name evidence="9" type="ORF">NF556_13530</name>
</gene>
<evidence type="ECO:0000256" key="6">
    <source>
        <dbReference type="ARBA" id="ARBA00023136"/>
    </source>
</evidence>
<evidence type="ECO:0000259" key="8">
    <source>
        <dbReference type="Pfam" id="PF02687"/>
    </source>
</evidence>
<accession>A0ABY4YPL4</accession>
<evidence type="ECO:0000256" key="4">
    <source>
        <dbReference type="ARBA" id="ARBA00022692"/>
    </source>
</evidence>
<keyword evidence="6 7" id="KW-0472">Membrane</keyword>
<dbReference type="EMBL" id="CP099489">
    <property type="protein sequence ID" value="USQ78644.1"/>
    <property type="molecule type" value="Genomic_DNA"/>
</dbReference>